<proteinExistence type="predicted"/>
<dbReference type="Proteomes" id="UP001215280">
    <property type="component" value="Unassembled WGS sequence"/>
</dbReference>
<keyword evidence="2" id="KW-1185">Reference proteome</keyword>
<organism evidence="1 2">
    <name type="scientific">Mycena maculata</name>
    <dbReference type="NCBI Taxonomy" id="230809"/>
    <lineage>
        <taxon>Eukaryota</taxon>
        <taxon>Fungi</taxon>
        <taxon>Dikarya</taxon>
        <taxon>Basidiomycota</taxon>
        <taxon>Agaricomycotina</taxon>
        <taxon>Agaricomycetes</taxon>
        <taxon>Agaricomycetidae</taxon>
        <taxon>Agaricales</taxon>
        <taxon>Marasmiineae</taxon>
        <taxon>Mycenaceae</taxon>
        <taxon>Mycena</taxon>
    </lineage>
</organism>
<gene>
    <name evidence="1" type="ORF">DFH07DRAFT_1060067</name>
</gene>
<sequence>MPIPREIDILIPTPPSHCRWPSKRRLELRRQRAEFLEQLARLDLRETLTDWYPEAPVPARDTLARTPRRCHVIGRDLPRFLSPTRHTPVFRHLPPSAFHSQFHTQASPAGDFSSLRPHSILALLPSSRICPVMPLNTHPPFASPMRDRQSPAPRVIRPPAICREHEMRGPHALYVAGVAPAPDDHPPHLLSSLSLRLLCSVCATVTCLTSFPPVLHPPASATAR</sequence>
<evidence type="ECO:0000313" key="2">
    <source>
        <dbReference type="Proteomes" id="UP001215280"/>
    </source>
</evidence>
<accession>A0AAD7NGN5</accession>
<dbReference type="EMBL" id="JARJLG010000049">
    <property type="protein sequence ID" value="KAJ7760248.1"/>
    <property type="molecule type" value="Genomic_DNA"/>
</dbReference>
<protein>
    <submittedName>
        <fullName evidence="1">Uncharacterized protein</fullName>
    </submittedName>
</protein>
<dbReference type="AlphaFoldDB" id="A0AAD7NGN5"/>
<reference evidence="1" key="1">
    <citation type="submission" date="2023-03" db="EMBL/GenBank/DDBJ databases">
        <title>Massive genome expansion in bonnet fungi (Mycena s.s.) driven by repeated elements and novel gene families across ecological guilds.</title>
        <authorList>
            <consortium name="Lawrence Berkeley National Laboratory"/>
            <person name="Harder C.B."/>
            <person name="Miyauchi S."/>
            <person name="Viragh M."/>
            <person name="Kuo A."/>
            <person name="Thoen E."/>
            <person name="Andreopoulos B."/>
            <person name="Lu D."/>
            <person name="Skrede I."/>
            <person name="Drula E."/>
            <person name="Henrissat B."/>
            <person name="Morin E."/>
            <person name="Kohler A."/>
            <person name="Barry K."/>
            <person name="LaButti K."/>
            <person name="Morin E."/>
            <person name="Salamov A."/>
            <person name="Lipzen A."/>
            <person name="Mereny Z."/>
            <person name="Hegedus B."/>
            <person name="Baldrian P."/>
            <person name="Stursova M."/>
            <person name="Weitz H."/>
            <person name="Taylor A."/>
            <person name="Grigoriev I.V."/>
            <person name="Nagy L.G."/>
            <person name="Martin F."/>
            <person name="Kauserud H."/>
        </authorList>
    </citation>
    <scope>NUCLEOTIDE SEQUENCE</scope>
    <source>
        <strain evidence="1">CBHHK188m</strain>
    </source>
</reference>
<evidence type="ECO:0000313" key="1">
    <source>
        <dbReference type="EMBL" id="KAJ7760248.1"/>
    </source>
</evidence>
<name>A0AAD7NGN5_9AGAR</name>
<comment type="caution">
    <text evidence="1">The sequence shown here is derived from an EMBL/GenBank/DDBJ whole genome shotgun (WGS) entry which is preliminary data.</text>
</comment>